<dbReference type="Proteomes" id="UP000523447">
    <property type="component" value="Unassembled WGS sequence"/>
</dbReference>
<proteinExistence type="predicted"/>
<feature type="region of interest" description="Disordered" evidence="1">
    <location>
        <begin position="68"/>
        <end position="90"/>
    </location>
</feature>
<feature type="domain" description="DUF4185" evidence="2">
    <location>
        <begin position="177"/>
        <end position="492"/>
    </location>
</feature>
<dbReference type="InterPro" id="IPR025442">
    <property type="entry name" value="DUF4185"/>
</dbReference>
<name>A0A7X6RIX6_9NOCA</name>
<dbReference type="AlphaFoldDB" id="A0A7X6RIX6"/>
<evidence type="ECO:0000313" key="4">
    <source>
        <dbReference type="Proteomes" id="UP000523447"/>
    </source>
</evidence>
<feature type="compositionally biased region" description="Pro residues" evidence="1">
    <location>
        <begin position="131"/>
        <end position="160"/>
    </location>
</feature>
<protein>
    <submittedName>
        <fullName evidence="3">DUF4185 domain-containing protein</fullName>
    </submittedName>
</protein>
<organism evidence="3 4">
    <name type="scientific">Nocardia veterana</name>
    <dbReference type="NCBI Taxonomy" id="132249"/>
    <lineage>
        <taxon>Bacteria</taxon>
        <taxon>Bacillati</taxon>
        <taxon>Actinomycetota</taxon>
        <taxon>Actinomycetes</taxon>
        <taxon>Mycobacteriales</taxon>
        <taxon>Nocardiaceae</taxon>
        <taxon>Nocardia</taxon>
    </lineage>
</organism>
<keyword evidence="4" id="KW-1185">Reference proteome</keyword>
<feature type="region of interest" description="Disordered" evidence="1">
    <location>
        <begin position="127"/>
        <end position="160"/>
    </location>
</feature>
<sequence>MRVRVPAAVGVMVLGAGLMTGWPGSPADAAPGRGSATTVPGAGPCATDPVPVHESVIPKTLEVPIPYPVVTVDQDPPPAAPTRTSMELPMDPCTSPCPDLTDAPAPEPNLLNRLGVPELLLRPKPFYFALPPGPSPEPSPPPPPRAEPPTEPAPRVAAPPAPAVGEVREVAKETGANSVNRTDKRWQVNGTDLGIMWESGPGEIATAFGDTVGHGFHPPGGMGEDWRSNLLAFSSNRDLSRGLIIDRMITDDRCHAAEVLSSRKKDNIEITTIPTSGFTLPHAGSADGTRQFMSYMSIRTWNSIPGTFYTNYGGIAYSDDHGRTWTKDPHAHWDNIFGLANFQVSAMVPQGDYVYVFGTPNTRLGSVGLARVPKDQVLNTSAYQYWRDGTWTPVGGSASATPIVDGPAGELSVRYDSARGVWQMSYLDTAKTAIVVRESNSPQGEWSPSSPLLHVSAQYPELYGGFIHPWSTGEDLYFTISTWSDYNVYLMHARLRR</sequence>
<dbReference type="PANTHER" id="PTHR48125:SF12">
    <property type="entry name" value="AT HOOK TRANSCRIPTION FACTOR FAMILY-RELATED"/>
    <property type="match status" value="1"/>
</dbReference>
<reference evidence="3 4" key="1">
    <citation type="submission" date="2020-04" db="EMBL/GenBank/DDBJ databases">
        <title>MicrobeNet Type strains.</title>
        <authorList>
            <person name="Nicholson A.C."/>
        </authorList>
    </citation>
    <scope>NUCLEOTIDE SEQUENCE [LARGE SCALE GENOMIC DNA]</scope>
    <source>
        <strain evidence="3 4">DSM 44445</strain>
    </source>
</reference>
<dbReference type="Pfam" id="PF13810">
    <property type="entry name" value="DUF4185"/>
    <property type="match status" value="1"/>
</dbReference>
<evidence type="ECO:0000256" key="1">
    <source>
        <dbReference type="SAM" id="MobiDB-lite"/>
    </source>
</evidence>
<gene>
    <name evidence="3" type="ORF">HGA07_15405</name>
</gene>
<accession>A0A7X6RIX6</accession>
<dbReference type="RefSeq" id="WP_040722698.1">
    <property type="nucleotide sequence ID" value="NZ_CAWPHS010000006.1"/>
</dbReference>
<dbReference type="EMBL" id="JAAXPE010000014">
    <property type="protein sequence ID" value="NKY87019.1"/>
    <property type="molecule type" value="Genomic_DNA"/>
</dbReference>
<evidence type="ECO:0000313" key="3">
    <source>
        <dbReference type="EMBL" id="NKY87019.1"/>
    </source>
</evidence>
<dbReference type="PANTHER" id="PTHR48125">
    <property type="entry name" value="LP07818P1"/>
    <property type="match status" value="1"/>
</dbReference>
<comment type="caution">
    <text evidence="3">The sequence shown here is derived from an EMBL/GenBank/DDBJ whole genome shotgun (WGS) entry which is preliminary data.</text>
</comment>
<evidence type="ECO:0000259" key="2">
    <source>
        <dbReference type="Pfam" id="PF13810"/>
    </source>
</evidence>